<keyword evidence="5 10" id="KW-0067">ATP-binding</keyword>
<evidence type="ECO:0000256" key="3">
    <source>
        <dbReference type="ARBA" id="ARBA00022475"/>
    </source>
</evidence>
<evidence type="ECO:0000256" key="5">
    <source>
        <dbReference type="ARBA" id="ARBA00022840"/>
    </source>
</evidence>
<dbReference type="Gene3D" id="3.40.50.300">
    <property type="entry name" value="P-loop containing nucleotide triphosphate hydrolases"/>
    <property type="match status" value="1"/>
</dbReference>
<accession>A0A1U9K7B9</accession>
<dbReference type="PANTHER" id="PTHR43166">
    <property type="entry name" value="AMINO ACID IMPORT ATP-BINDING PROTEIN"/>
    <property type="match status" value="1"/>
</dbReference>
<dbReference type="Pfam" id="PF00005">
    <property type="entry name" value="ABC_tran"/>
    <property type="match status" value="1"/>
</dbReference>
<dbReference type="SUPFAM" id="SSF52540">
    <property type="entry name" value="P-loop containing nucleoside triphosphate hydrolases"/>
    <property type="match status" value="1"/>
</dbReference>
<evidence type="ECO:0000313" key="11">
    <source>
        <dbReference type="Proteomes" id="UP000188603"/>
    </source>
</evidence>
<dbReference type="SMART" id="SM00382">
    <property type="entry name" value="AAA"/>
    <property type="match status" value="1"/>
</dbReference>
<proteinExistence type="inferred from homology"/>
<gene>
    <name evidence="10" type="ORF">B0W44_09080</name>
</gene>
<reference evidence="10 11" key="1">
    <citation type="journal article" date="2015" name="Int. J. Syst. Evol. Microbiol.">
        <title>Novibacillus thermophilus gen. nov., sp. nov., a Gram-staining-negative and moderately thermophilic member of the family Thermoactinomycetaceae.</title>
        <authorList>
            <person name="Yang G."/>
            <person name="Chen J."/>
            <person name="Zhou S."/>
        </authorList>
    </citation>
    <scope>NUCLEOTIDE SEQUENCE [LARGE SCALE GENOMIC DNA]</scope>
    <source>
        <strain evidence="10 11">SG-1</strain>
    </source>
</reference>
<evidence type="ECO:0000256" key="7">
    <source>
        <dbReference type="ARBA" id="ARBA00022970"/>
    </source>
</evidence>
<dbReference type="SMART" id="SM00930">
    <property type="entry name" value="NIL"/>
    <property type="match status" value="1"/>
</dbReference>
<evidence type="ECO:0000259" key="9">
    <source>
        <dbReference type="PROSITE" id="PS50893"/>
    </source>
</evidence>
<dbReference type="GO" id="GO:0016887">
    <property type="term" value="F:ATP hydrolysis activity"/>
    <property type="evidence" value="ECO:0007669"/>
    <property type="project" value="InterPro"/>
</dbReference>
<dbReference type="RefSeq" id="WP_077719782.1">
    <property type="nucleotide sequence ID" value="NZ_CP019699.1"/>
</dbReference>
<dbReference type="PROSITE" id="PS50893">
    <property type="entry name" value="ABC_TRANSPORTER_2"/>
    <property type="match status" value="1"/>
</dbReference>
<dbReference type="PANTHER" id="PTHR43166:SF30">
    <property type="entry name" value="METHIONINE IMPORT ATP-BINDING PROTEIN METN"/>
    <property type="match status" value="1"/>
</dbReference>
<dbReference type="GO" id="GO:0006865">
    <property type="term" value="P:amino acid transport"/>
    <property type="evidence" value="ECO:0007669"/>
    <property type="project" value="UniProtKB-KW"/>
</dbReference>
<dbReference type="InterPro" id="IPR050086">
    <property type="entry name" value="MetN_ABC_transporter-like"/>
</dbReference>
<dbReference type="Gene3D" id="3.30.70.260">
    <property type="match status" value="1"/>
</dbReference>
<dbReference type="SUPFAM" id="SSF55021">
    <property type="entry name" value="ACT-like"/>
    <property type="match status" value="1"/>
</dbReference>
<keyword evidence="3" id="KW-1003">Cell membrane</keyword>
<dbReference type="FunFam" id="3.40.50.300:FF:000056">
    <property type="entry name" value="Cell division ATP-binding protein FtsE"/>
    <property type="match status" value="1"/>
</dbReference>
<dbReference type="InterPro" id="IPR041701">
    <property type="entry name" value="MetN_ABC"/>
</dbReference>
<dbReference type="EMBL" id="CP019699">
    <property type="protein sequence ID" value="AQS55922.1"/>
    <property type="molecule type" value="Genomic_DNA"/>
</dbReference>
<dbReference type="OrthoDB" id="9802264at2"/>
<evidence type="ECO:0000256" key="2">
    <source>
        <dbReference type="ARBA" id="ARBA00022448"/>
    </source>
</evidence>
<organism evidence="10 11">
    <name type="scientific">Novibacillus thermophilus</name>
    <dbReference type="NCBI Taxonomy" id="1471761"/>
    <lineage>
        <taxon>Bacteria</taxon>
        <taxon>Bacillati</taxon>
        <taxon>Bacillota</taxon>
        <taxon>Bacilli</taxon>
        <taxon>Bacillales</taxon>
        <taxon>Thermoactinomycetaceae</taxon>
        <taxon>Novibacillus</taxon>
    </lineage>
</organism>
<sequence>MIQLQNVSKVFQTKKGPLYALSHVSLDVKRGEIFGVIGYSGAGKSTLIRCVNLLERPTEGKVYVGGTELTALPDGKLKEARKKIGMIFQGFNLLKTATVYENIALPLKLSGVPKNEIQARVEKYLAIVGLEDKRDAYPAQLSGGQKQRVAIARALAHEPEVLLSDEATSALDPDTTEAILDLLLKINRDFGITILLITHEMPVIQKVCDRVAVIESGEVVESGSVLDLFTAPQHDTTKKFVDSLFGHNLPQSLLDSLRNKGPIATLSFVGTTSGEPALAAVSKKFDVYPNVLSGQITQLKEHPYGRLTVHFQGEDEEAVKAIRYLKEQGVQVKGVEWHDRKHKRIS</sequence>
<dbReference type="GO" id="GO:0005886">
    <property type="term" value="C:plasma membrane"/>
    <property type="evidence" value="ECO:0007669"/>
    <property type="project" value="UniProtKB-ARBA"/>
</dbReference>
<evidence type="ECO:0000313" key="10">
    <source>
        <dbReference type="EMBL" id="AQS55922.1"/>
    </source>
</evidence>
<dbReference type="InterPro" id="IPR027417">
    <property type="entry name" value="P-loop_NTPase"/>
</dbReference>
<keyword evidence="11" id="KW-1185">Reference proteome</keyword>
<protein>
    <submittedName>
        <fullName evidence="10">Methionine ABC transporter ATP-binding protein</fullName>
    </submittedName>
</protein>
<dbReference type="PROSITE" id="PS00211">
    <property type="entry name" value="ABC_TRANSPORTER_1"/>
    <property type="match status" value="1"/>
</dbReference>
<dbReference type="STRING" id="1471761.B0W44_09080"/>
<dbReference type="InterPro" id="IPR003593">
    <property type="entry name" value="AAA+_ATPase"/>
</dbReference>
<keyword evidence="2" id="KW-0813">Transport</keyword>
<evidence type="ECO:0000256" key="1">
    <source>
        <dbReference type="ARBA" id="ARBA00005417"/>
    </source>
</evidence>
<evidence type="ECO:0000256" key="4">
    <source>
        <dbReference type="ARBA" id="ARBA00022741"/>
    </source>
</evidence>
<dbReference type="InterPro" id="IPR017871">
    <property type="entry name" value="ABC_transporter-like_CS"/>
</dbReference>
<evidence type="ECO:0000256" key="8">
    <source>
        <dbReference type="ARBA" id="ARBA00023136"/>
    </source>
</evidence>
<dbReference type="InterPro" id="IPR003439">
    <property type="entry name" value="ABC_transporter-like_ATP-bd"/>
</dbReference>
<keyword evidence="6" id="KW-1278">Translocase</keyword>
<dbReference type="CDD" id="cd03258">
    <property type="entry name" value="ABC_MetN_methionine_transporter"/>
    <property type="match status" value="1"/>
</dbReference>
<dbReference type="InterPro" id="IPR018449">
    <property type="entry name" value="NIL_domain"/>
</dbReference>
<keyword evidence="8" id="KW-0472">Membrane</keyword>
<keyword evidence="7" id="KW-0029">Amino-acid transport</keyword>
<dbReference type="InterPro" id="IPR045865">
    <property type="entry name" value="ACT-like_dom_sf"/>
</dbReference>
<dbReference type="AlphaFoldDB" id="A0A1U9K7B9"/>
<dbReference type="Proteomes" id="UP000188603">
    <property type="component" value="Chromosome"/>
</dbReference>
<feature type="domain" description="ABC transporter" evidence="9">
    <location>
        <begin position="2"/>
        <end position="241"/>
    </location>
</feature>
<dbReference type="KEGG" id="ntr:B0W44_09080"/>
<evidence type="ECO:0000256" key="6">
    <source>
        <dbReference type="ARBA" id="ARBA00022967"/>
    </source>
</evidence>
<keyword evidence="4" id="KW-0547">Nucleotide-binding</keyword>
<dbReference type="Pfam" id="PF09383">
    <property type="entry name" value="NIL"/>
    <property type="match status" value="1"/>
</dbReference>
<dbReference type="GO" id="GO:0005524">
    <property type="term" value="F:ATP binding"/>
    <property type="evidence" value="ECO:0007669"/>
    <property type="project" value="UniProtKB-KW"/>
</dbReference>
<comment type="similarity">
    <text evidence="1">Belongs to the ABC transporter superfamily.</text>
</comment>
<name>A0A1U9K7B9_9BACL</name>